<name>A0A1I7HF58_9STRE</name>
<organism evidence="2 3">
    <name type="scientific">Streptococcus gallolyticus</name>
    <dbReference type="NCBI Taxonomy" id="315405"/>
    <lineage>
        <taxon>Bacteria</taxon>
        <taxon>Bacillati</taxon>
        <taxon>Bacillota</taxon>
        <taxon>Bacilli</taxon>
        <taxon>Lactobacillales</taxon>
        <taxon>Streptococcaceae</taxon>
        <taxon>Streptococcus</taxon>
    </lineage>
</organism>
<proteinExistence type="predicted"/>
<feature type="transmembrane region" description="Helical" evidence="1">
    <location>
        <begin position="481"/>
        <end position="500"/>
    </location>
</feature>
<keyword evidence="1" id="KW-0472">Membrane</keyword>
<sequence length="510" mass="59034">MKFLAFLGEKAILVWSFLLFLLLGISSILVRTNMPMDGSELSNMQTNGIVFFISLAIFLVLLYFCVRSLVFIKESYLFIFGTIFYLIFGVYLILHQNDVLRHDALAVLEAAKALNNGDFQILTDVSGYLHKYPHQLGLVSFERLILTLFGEANVKVFFVLNLLMAIADNFFLWKITQRLFKKESISKLVILLSFVFFSHLFNILFVYGLTYGLFFAIIGLYFLQIYFEKRTWITLILSIVFLTLSDIIRNNYIILIASILIVLTLDFLRNKAKKNLEFIVILLFSISASNHAISGYYKNLANTSNLEGEPKIAWIAMGLNDTPLYNRVAGWYDAYVENVYNEYNGDSEDIEKASEEQITSRINYMIKHPKYAWNFFKNKFLSTWTDSLFESIWSGPVTKMPVEGQKITGRLMDSIYHGKTIYKLLYYFSALLLVVIYLSVIPSIFSQFIQKKSVNLYLLIPLIYLSGGFIFHLIWETKSQYVYPYVYLLLPLSAFGIDYITTYVKELRTS</sequence>
<feature type="transmembrane region" description="Helical" evidence="1">
    <location>
        <begin position="156"/>
        <end position="176"/>
    </location>
</feature>
<dbReference type="RefSeq" id="WP_074657544.1">
    <property type="nucleotide sequence ID" value="NZ_FOLZ01000001.1"/>
</dbReference>
<evidence type="ECO:0000313" key="3">
    <source>
        <dbReference type="Proteomes" id="UP000183629"/>
    </source>
</evidence>
<feature type="transmembrane region" description="Helical" evidence="1">
    <location>
        <begin position="49"/>
        <end position="69"/>
    </location>
</feature>
<keyword evidence="3" id="KW-1185">Reference proteome</keyword>
<feature type="transmembrane region" description="Helical" evidence="1">
    <location>
        <begin position="275"/>
        <end position="297"/>
    </location>
</feature>
<dbReference type="AlphaFoldDB" id="A0A1I7HF58"/>
<evidence type="ECO:0000313" key="2">
    <source>
        <dbReference type="EMBL" id="SFU59365.1"/>
    </source>
</evidence>
<feature type="transmembrane region" description="Helical" evidence="1">
    <location>
        <begin position="424"/>
        <end position="444"/>
    </location>
</feature>
<accession>A0A1I7HF58</accession>
<evidence type="ECO:0008006" key="4">
    <source>
        <dbReference type="Google" id="ProtNLM"/>
    </source>
</evidence>
<evidence type="ECO:0000256" key="1">
    <source>
        <dbReference type="SAM" id="Phobius"/>
    </source>
</evidence>
<gene>
    <name evidence="2" type="ORF">SAMN05660328_10377</name>
</gene>
<feature type="transmembrane region" description="Helical" evidence="1">
    <location>
        <begin position="233"/>
        <end position="263"/>
    </location>
</feature>
<dbReference type="Proteomes" id="UP000183629">
    <property type="component" value="Unassembled WGS sequence"/>
</dbReference>
<feature type="transmembrane region" description="Helical" evidence="1">
    <location>
        <begin position="188"/>
        <end position="221"/>
    </location>
</feature>
<keyword evidence="1" id="KW-0812">Transmembrane</keyword>
<feature type="transmembrane region" description="Helical" evidence="1">
    <location>
        <begin position="12"/>
        <end position="29"/>
    </location>
</feature>
<protein>
    <recommendedName>
        <fullName evidence="4">Glycosyltransferase RgtA/B/C/D-like domain-containing protein</fullName>
    </recommendedName>
</protein>
<keyword evidence="1" id="KW-1133">Transmembrane helix</keyword>
<reference evidence="3" key="1">
    <citation type="submission" date="2016-10" db="EMBL/GenBank/DDBJ databases">
        <authorList>
            <person name="Varghese N."/>
            <person name="Submissions S."/>
        </authorList>
    </citation>
    <scope>NUCLEOTIDE SEQUENCE [LARGE SCALE GENOMIC DNA]</scope>
    <source>
        <strain evidence="3">LMG 15572</strain>
    </source>
</reference>
<dbReference type="EMBL" id="FPBN01000003">
    <property type="protein sequence ID" value="SFU59365.1"/>
    <property type="molecule type" value="Genomic_DNA"/>
</dbReference>
<feature type="transmembrane region" description="Helical" evidence="1">
    <location>
        <begin position="76"/>
        <end position="94"/>
    </location>
</feature>
<feature type="transmembrane region" description="Helical" evidence="1">
    <location>
        <begin position="456"/>
        <end position="475"/>
    </location>
</feature>